<dbReference type="InterPro" id="IPR005619">
    <property type="entry name" value="Uncharacterised_YajG"/>
</dbReference>
<keyword evidence="1" id="KW-0472">Membrane</keyword>
<dbReference type="Proteomes" id="UP000288395">
    <property type="component" value="Unassembled WGS sequence"/>
</dbReference>
<comment type="caution">
    <text evidence="2">The sequence shown here is derived from an EMBL/GenBank/DDBJ whole genome shotgun (WGS) entry which is preliminary data.</text>
</comment>
<feature type="transmembrane region" description="Helical" evidence="1">
    <location>
        <begin position="46"/>
        <end position="67"/>
    </location>
</feature>
<dbReference type="Pfam" id="PF03923">
    <property type="entry name" value="Lipoprotein_16"/>
    <property type="match status" value="1"/>
</dbReference>
<protein>
    <recommendedName>
        <fullName evidence="4">ABC-type transport auxiliary lipoprotein component domain-containing protein</fullName>
    </recommendedName>
</protein>
<gene>
    <name evidence="2" type="ORF">CWE08_10300</name>
</gene>
<keyword evidence="3" id="KW-1185">Reference proteome</keyword>
<evidence type="ECO:0000313" key="3">
    <source>
        <dbReference type="Proteomes" id="UP000288395"/>
    </source>
</evidence>
<accession>A0A432VSP7</accession>
<proteinExistence type="predicted"/>
<evidence type="ECO:0000256" key="1">
    <source>
        <dbReference type="SAM" id="Phobius"/>
    </source>
</evidence>
<dbReference type="RefSeq" id="WP_126767996.1">
    <property type="nucleotide sequence ID" value="NZ_PIPJ01000008.1"/>
</dbReference>
<dbReference type="AlphaFoldDB" id="A0A432VSP7"/>
<evidence type="ECO:0000313" key="2">
    <source>
        <dbReference type="EMBL" id="RUO19356.1"/>
    </source>
</evidence>
<name>A0A432VSP7_9GAMM</name>
<sequence length="231" mass="25994">MVSGIKGARALNKRSAQSIGFGVFSHYFNTLTTRMNRLGRRYTKPLRAVAAVMIVLILSGCSTTPSVPSVVNILPPNISDFAKPVVPPVRLSVRDQRTHNHVLRIEHHSDHAEFATTQVPLATLMSEVLLDFWPHAEDSAVPLTVYLEDALVRVIPTEGGYRAEHRVAMRVVARSGMQWIGRQYVTQAEGGPYRQPDFEQITDTFNRAVHTTLRDMMSDQVLQEWLQNHVQ</sequence>
<dbReference type="OrthoDB" id="6398748at2"/>
<keyword evidence="1" id="KW-0812">Transmembrane</keyword>
<reference evidence="3" key="1">
    <citation type="journal article" date="2018" name="Front. Microbiol.">
        <title>Genome-Based Analysis Reveals the Taxonomy and Diversity of the Family Idiomarinaceae.</title>
        <authorList>
            <person name="Liu Y."/>
            <person name="Lai Q."/>
            <person name="Shao Z."/>
        </authorList>
    </citation>
    <scope>NUCLEOTIDE SEQUENCE [LARGE SCALE GENOMIC DNA]</scope>
    <source>
        <strain evidence="3">GBPy7</strain>
    </source>
</reference>
<evidence type="ECO:0008006" key="4">
    <source>
        <dbReference type="Google" id="ProtNLM"/>
    </source>
</evidence>
<dbReference type="EMBL" id="PIPJ01000008">
    <property type="protein sequence ID" value="RUO19356.1"/>
    <property type="molecule type" value="Genomic_DNA"/>
</dbReference>
<keyword evidence="1" id="KW-1133">Transmembrane helix</keyword>
<organism evidence="2 3">
    <name type="scientific">Aliidiomarina iranensis</name>
    <dbReference type="NCBI Taxonomy" id="1434071"/>
    <lineage>
        <taxon>Bacteria</taxon>
        <taxon>Pseudomonadati</taxon>
        <taxon>Pseudomonadota</taxon>
        <taxon>Gammaproteobacteria</taxon>
        <taxon>Alteromonadales</taxon>
        <taxon>Idiomarinaceae</taxon>
        <taxon>Aliidiomarina</taxon>
    </lineage>
</organism>